<evidence type="ECO:0000313" key="3">
    <source>
        <dbReference type="Proteomes" id="UP000807825"/>
    </source>
</evidence>
<dbReference type="Proteomes" id="UP000807825">
    <property type="component" value="Unassembled WGS sequence"/>
</dbReference>
<dbReference type="InterPro" id="IPR036291">
    <property type="entry name" value="NAD(P)-bd_dom_sf"/>
</dbReference>
<dbReference type="PANTHER" id="PTHR33303:SF2">
    <property type="entry name" value="COA-BINDING DOMAIN-CONTAINING PROTEIN"/>
    <property type="match status" value="1"/>
</dbReference>
<organism evidence="2 3">
    <name type="scientific">Desulfomonile tiedjei</name>
    <dbReference type="NCBI Taxonomy" id="2358"/>
    <lineage>
        <taxon>Bacteria</taxon>
        <taxon>Pseudomonadati</taxon>
        <taxon>Thermodesulfobacteriota</taxon>
        <taxon>Desulfomonilia</taxon>
        <taxon>Desulfomonilales</taxon>
        <taxon>Desulfomonilaceae</taxon>
        <taxon>Desulfomonile</taxon>
    </lineage>
</organism>
<evidence type="ECO:0000259" key="1">
    <source>
        <dbReference type="SMART" id="SM00881"/>
    </source>
</evidence>
<comment type="caution">
    <text evidence="2">The sequence shown here is derived from an EMBL/GenBank/DDBJ whole genome shotgun (WGS) entry which is preliminary data.</text>
</comment>
<gene>
    <name evidence="2" type="ORF">HY912_05030</name>
</gene>
<reference evidence="2" key="1">
    <citation type="submission" date="2020-07" db="EMBL/GenBank/DDBJ databases">
        <title>Huge and variable diversity of episymbiotic CPR bacteria and DPANN archaea in groundwater ecosystems.</title>
        <authorList>
            <person name="He C.Y."/>
            <person name="Keren R."/>
            <person name="Whittaker M."/>
            <person name="Farag I.F."/>
            <person name="Doudna J."/>
            <person name="Cate J.H.D."/>
            <person name="Banfield J.F."/>
        </authorList>
    </citation>
    <scope>NUCLEOTIDE SEQUENCE</scope>
    <source>
        <strain evidence="2">NC_groundwater_1664_Pr3_B-0.1um_52_9</strain>
    </source>
</reference>
<dbReference type="EMBL" id="JACRDE010000147">
    <property type="protein sequence ID" value="MBI5248838.1"/>
    <property type="molecule type" value="Genomic_DNA"/>
</dbReference>
<accession>A0A9D6V177</accession>
<dbReference type="Gene3D" id="3.40.50.720">
    <property type="entry name" value="NAD(P)-binding Rossmann-like Domain"/>
    <property type="match status" value="1"/>
</dbReference>
<dbReference type="AlphaFoldDB" id="A0A9D6V177"/>
<dbReference type="SMART" id="SM00881">
    <property type="entry name" value="CoA_binding"/>
    <property type="match status" value="1"/>
</dbReference>
<protein>
    <submittedName>
        <fullName evidence="2">CoA-binding protein</fullName>
    </submittedName>
</protein>
<name>A0A9D6V177_9BACT</name>
<feature type="domain" description="CoA-binding" evidence="1">
    <location>
        <begin position="14"/>
        <end position="106"/>
    </location>
</feature>
<dbReference type="InterPro" id="IPR003781">
    <property type="entry name" value="CoA-bd"/>
</dbReference>
<dbReference type="Pfam" id="PF13380">
    <property type="entry name" value="CoA_binding_2"/>
    <property type="match status" value="1"/>
</dbReference>
<sequence length="137" mass="15318">MEDNPDNASIKRILKDSRVIAVVGLSADSWKDSHKVAAYLKSHGYRIIPVNPSVEEVLGEKSYPDLKSIPEKVDVVDVFRRPEHVPEIADDAIAINAKVLWMQAGIRNEEAAKRARQAGLTVIQDECMMAQHSRVMK</sequence>
<proteinExistence type="predicted"/>
<evidence type="ECO:0000313" key="2">
    <source>
        <dbReference type="EMBL" id="MBI5248838.1"/>
    </source>
</evidence>
<dbReference type="PANTHER" id="PTHR33303">
    <property type="entry name" value="CYTOPLASMIC PROTEIN-RELATED"/>
    <property type="match status" value="1"/>
</dbReference>
<dbReference type="SUPFAM" id="SSF51735">
    <property type="entry name" value="NAD(P)-binding Rossmann-fold domains"/>
    <property type="match status" value="1"/>
</dbReference>